<dbReference type="InterPro" id="IPR036770">
    <property type="entry name" value="Ankyrin_rpt-contain_sf"/>
</dbReference>
<dbReference type="PROSITE" id="PS50088">
    <property type="entry name" value="ANK_REPEAT"/>
    <property type="match status" value="3"/>
</dbReference>
<dbReference type="Pfam" id="PF00023">
    <property type="entry name" value="Ank"/>
    <property type="match status" value="1"/>
</dbReference>
<dbReference type="STRING" id="1367422.A0A178Z4R9"/>
<dbReference type="InterPro" id="IPR002110">
    <property type="entry name" value="Ankyrin_rpt"/>
</dbReference>
<evidence type="ECO:0000256" key="2">
    <source>
        <dbReference type="PROSITE-ProRule" id="PRU00023"/>
    </source>
</evidence>
<feature type="transmembrane region" description="Helical" evidence="4">
    <location>
        <begin position="797"/>
        <end position="821"/>
    </location>
</feature>
<dbReference type="GeneID" id="30015745"/>
<gene>
    <name evidence="7" type="ORF">AYL99_11577</name>
</gene>
<evidence type="ECO:0000259" key="6">
    <source>
        <dbReference type="Pfam" id="PF24883"/>
    </source>
</evidence>
<accession>A0A178Z4R9</accession>
<feature type="transmembrane region" description="Helical" evidence="4">
    <location>
        <begin position="858"/>
        <end position="879"/>
    </location>
</feature>
<comment type="caution">
    <text evidence="7">The sequence shown here is derived from an EMBL/GenBank/DDBJ whole genome shotgun (WGS) entry which is preliminary data.</text>
</comment>
<dbReference type="SUPFAM" id="SSF48403">
    <property type="entry name" value="Ankyrin repeat"/>
    <property type="match status" value="1"/>
</dbReference>
<dbReference type="Gene3D" id="3.40.50.300">
    <property type="entry name" value="P-loop containing nucleotide triphosphate hydrolases"/>
    <property type="match status" value="1"/>
</dbReference>
<keyword evidence="4" id="KW-0812">Transmembrane</keyword>
<feature type="transmembrane region" description="Helical" evidence="4">
    <location>
        <begin position="833"/>
        <end position="851"/>
    </location>
</feature>
<evidence type="ECO:0000256" key="1">
    <source>
        <dbReference type="ARBA" id="ARBA00022737"/>
    </source>
</evidence>
<dbReference type="InterPro" id="IPR054471">
    <property type="entry name" value="GPIID_WHD"/>
</dbReference>
<dbReference type="PROSITE" id="PS50297">
    <property type="entry name" value="ANK_REP_REGION"/>
    <property type="match status" value="3"/>
</dbReference>
<feature type="repeat" description="ANK" evidence="2">
    <location>
        <begin position="583"/>
        <end position="615"/>
    </location>
</feature>
<feature type="repeat" description="ANK" evidence="2">
    <location>
        <begin position="551"/>
        <end position="583"/>
    </location>
</feature>
<name>A0A178Z4R9_9EURO</name>
<dbReference type="PANTHER" id="PTHR10039">
    <property type="entry name" value="AMELOGENIN"/>
    <property type="match status" value="1"/>
</dbReference>
<feature type="repeat" description="ANK" evidence="2">
    <location>
        <begin position="615"/>
        <end position="647"/>
    </location>
</feature>
<evidence type="ECO:0000256" key="4">
    <source>
        <dbReference type="SAM" id="Phobius"/>
    </source>
</evidence>
<keyword evidence="4" id="KW-1133">Transmembrane helix</keyword>
<keyword evidence="2" id="KW-0040">ANK repeat</keyword>
<feature type="region of interest" description="Disordered" evidence="3">
    <location>
        <begin position="912"/>
        <end position="934"/>
    </location>
</feature>
<proteinExistence type="predicted"/>
<keyword evidence="8" id="KW-1185">Reference proteome</keyword>
<dbReference type="Pfam" id="PF22939">
    <property type="entry name" value="WHD_GPIID"/>
    <property type="match status" value="1"/>
</dbReference>
<dbReference type="EMBL" id="LVYI01000014">
    <property type="protein sequence ID" value="OAP54476.1"/>
    <property type="molecule type" value="Genomic_DNA"/>
</dbReference>
<feature type="transmembrane region" description="Helical" evidence="4">
    <location>
        <begin position="765"/>
        <end position="785"/>
    </location>
</feature>
<dbReference type="Pfam" id="PF24883">
    <property type="entry name" value="NPHP3_N"/>
    <property type="match status" value="1"/>
</dbReference>
<dbReference type="InterPro" id="IPR027417">
    <property type="entry name" value="P-loop_NTPase"/>
</dbReference>
<keyword evidence="1" id="KW-0677">Repeat</keyword>
<evidence type="ECO:0000256" key="3">
    <source>
        <dbReference type="SAM" id="MobiDB-lite"/>
    </source>
</evidence>
<dbReference type="Pfam" id="PF12796">
    <property type="entry name" value="Ank_2"/>
    <property type="match status" value="1"/>
</dbReference>
<feature type="transmembrane region" description="Helical" evidence="4">
    <location>
        <begin position="732"/>
        <end position="759"/>
    </location>
</feature>
<evidence type="ECO:0000313" key="8">
    <source>
        <dbReference type="Proteomes" id="UP000078343"/>
    </source>
</evidence>
<dbReference type="Proteomes" id="UP000078343">
    <property type="component" value="Unassembled WGS sequence"/>
</dbReference>
<reference evidence="7 8" key="1">
    <citation type="submission" date="2016-04" db="EMBL/GenBank/DDBJ databases">
        <title>Draft genome of Fonsecaea erecta CBS 125763.</title>
        <authorList>
            <person name="Weiss V.A."/>
            <person name="Vicente V.A."/>
            <person name="Raittz R.T."/>
            <person name="Moreno L.F."/>
            <person name="De Souza E.M."/>
            <person name="Pedrosa F.O."/>
            <person name="Steffens M.B."/>
            <person name="Faoro H."/>
            <person name="Tadra-Sfeir M.Z."/>
            <person name="Najafzadeh M.J."/>
            <person name="Felipe M.S."/>
            <person name="Teixeira M."/>
            <person name="Sun J."/>
            <person name="Xi L."/>
            <person name="Gomes R."/>
            <person name="De Azevedo C.M."/>
            <person name="Salgado C.G."/>
            <person name="Da Silva M.B."/>
            <person name="Nascimento M.F."/>
            <person name="Queiroz-Telles F."/>
            <person name="Attili D.S."/>
            <person name="Gorbushina A."/>
        </authorList>
    </citation>
    <scope>NUCLEOTIDE SEQUENCE [LARGE SCALE GENOMIC DNA]</scope>
    <source>
        <strain evidence="7 8">CBS 125763</strain>
    </source>
</reference>
<evidence type="ECO:0000259" key="5">
    <source>
        <dbReference type="Pfam" id="PF22939"/>
    </source>
</evidence>
<feature type="transmembrane region" description="Helical" evidence="4">
    <location>
        <begin position="698"/>
        <end position="720"/>
    </location>
</feature>
<dbReference type="InterPro" id="IPR056884">
    <property type="entry name" value="NPHP3-like_N"/>
</dbReference>
<dbReference type="RefSeq" id="XP_018687843.1">
    <property type="nucleotide sequence ID" value="XM_018843083.1"/>
</dbReference>
<feature type="domain" description="GPI inositol-deacylase winged helix" evidence="5">
    <location>
        <begin position="308"/>
        <end position="386"/>
    </location>
</feature>
<dbReference type="PANTHER" id="PTHR10039:SF5">
    <property type="entry name" value="NACHT DOMAIN-CONTAINING PROTEIN"/>
    <property type="match status" value="1"/>
</dbReference>
<dbReference type="SMART" id="SM00248">
    <property type="entry name" value="ANK"/>
    <property type="match status" value="4"/>
</dbReference>
<dbReference type="Gene3D" id="1.25.40.20">
    <property type="entry name" value="Ankyrin repeat-containing domain"/>
    <property type="match status" value="1"/>
</dbReference>
<evidence type="ECO:0000313" key="7">
    <source>
        <dbReference type="EMBL" id="OAP54476.1"/>
    </source>
</evidence>
<organism evidence="7 8">
    <name type="scientific">Fonsecaea erecta</name>
    <dbReference type="NCBI Taxonomy" id="1367422"/>
    <lineage>
        <taxon>Eukaryota</taxon>
        <taxon>Fungi</taxon>
        <taxon>Dikarya</taxon>
        <taxon>Ascomycota</taxon>
        <taxon>Pezizomycotina</taxon>
        <taxon>Eurotiomycetes</taxon>
        <taxon>Chaetothyriomycetidae</taxon>
        <taxon>Chaetothyriales</taxon>
        <taxon>Herpotrichiellaceae</taxon>
        <taxon>Fonsecaea</taxon>
    </lineage>
</organism>
<sequence>MADIVSRFGPRVEGTCDWITKHGKYQSWLQAPCSSLLWICGGPATGKTYLSVFLVGELEKTVKGGVPNPHDNELLAYFFCSQEDQKRNTPGGLLRGLIYLLLQVKPDLIDCMLEDFSRLKSHNSLFDPSNKEALWRNFEQMLLQSGLDKIYFVLDALDECAGDSLQWLLQKLTSLVSPNMPTQRPILRMVIAARPVPDVRKYLYKFPKITAGQDDHLSHDLRLFVSSKIEDLAEKQSAMEEENKRAIVKEKWLAATKPLRMFATETFLWVSFVIRDLEQCYLPEVEEKLRTLPHGLDGYYERMLHQISQQGQHQEIIARVIRWVAMAVRPLTLVELSIATDILPTESHSQKQEMMESYVNRCGYFLKVNHGTVSLIHQSARDYLTRIHRDQGAPRFSLFRIDEAEAHLQIAQTCLKYIQGGFRGVNPFAGGRTIINLGRSQPNLESPEVQAFPLLQYAALNWAEHARCSSREAAIFDLSEPFFQAKSPVRQTWLHSYWRTTMPDWPPPDESFGLIHMSSFFGLKAMMEALLARENPLKRIFSSTVNQKSDLDMMPLHWAVRNGHESVAKLLVDHGADIDAKGYGLTPLIWAVRNGRESIAKMLLDHNAEINEKGYGMTALHWAAREGRESFVRLLLDRGADSSVRTTSHTIGDTSGEVAISNAVNREFPWATVDEANAFSLQAQAEDRIISEKRDIKISVIVGAFTVANISSLSVMYIHDRFSIPWAPPSRALLLTLITTTLGGLALGTAIAGTGFLLGSLLLQGYFALTMSLGSWYCGAFRIPFSLAARPTTCGNFYFRVIVDSLWVLVCVAMCVGAACLSGEKVWVGKYQWAWYPFVALWWIGLVACVMRRSAPLALYWGFVGFTVMSWGIATTAALSKDPPLGKTAAQMALLGGFVELAQLLEESEKGSTALKAAETSNDPVSCDDRGPTQ</sequence>
<dbReference type="AlphaFoldDB" id="A0A178Z4R9"/>
<feature type="domain" description="Nephrocystin 3-like N-terminal" evidence="6">
    <location>
        <begin position="14"/>
        <end position="179"/>
    </location>
</feature>
<keyword evidence="4" id="KW-0472">Membrane</keyword>
<dbReference type="OrthoDB" id="4159075at2759"/>
<protein>
    <submittedName>
        <fullName evidence="7">Uncharacterized protein</fullName>
    </submittedName>
</protein>